<dbReference type="InterPro" id="IPR019546">
    <property type="entry name" value="TAT_signal_bac_arc"/>
</dbReference>
<comment type="similarity">
    <text evidence="2">Belongs to the prokaryotic molybdopterin-containing oxidoreductase family.</text>
</comment>
<sequence>MGNILEGIINKQINRRNFLKASAIGAAGLALPGCSSSTLTNTGVDATADGNEGQWITAACWHNCGGRCLNKALVVDGVVVRQKTDDTHEDSPDFPQQRGCARGRSHRKMVMGADRLKYPMKRKNWAPGGGNKELRGQDEWVRISWDEALDIMASELTRIKDAYGNRAIFAPVGGSDSLQAVPRLLSAFGGYTARWGSVSWGSWPTVYSKVTGQPHNGASDGNDRFRLRESKLIILWGANPAQSSQGLPAYNYLQAKKAGVKFIVIDPIYSESARVLADEWIPIRPATDTALILGMAYYIIKNNLLDQNFLDNCTIGFDADHLPEGADPKDNFKDYVLGTYDNTPKTPEWASEICGVPAVKIAEFAQEYATTKPAAIISGGAPARINNGEHLPHAMMTLAYMVGNVGIPGAGVSPNMHNSATNAGPALVKAGGNGLPKIVNPIDDSINSGEMYDAILNGKYIKQKGEIRDINIQMIWTWFSHNLNQRAGSSQGIDAYRKVEFVVAQNMFLTADAQYADLVLPVTSEWERLGGLLTGNREILIHYRQIVEPQYEAKSDLWIVKEIGKKLGIDPTKVCPVSEEQQMYNQLAGAEVIKEDGSGYEKLLTLTAEDIKVLGAEGEPQTGRITYQEFKEKGIYQVPRHKGDKLEFTSFEDFVADPANHKVNTPSGKFEIYCKSLADNIEKVGFTSKSPIPKYEPSVEGYEDGQKNGYPFQLITIHYFRRSHSTLDNVTWLREAFNQECRLNAQDAAELGIKTGDIVKVTSQHGSVIRPVYVTETITPGVVSLGEGAWIDMDEGNGVDKAGCTGILNGPIATGQGHTGYNSCNVKVEKYDKPLALDVNWPQRIIL</sequence>
<dbReference type="OrthoDB" id="219031at2"/>
<proteinExistence type="inferred from homology"/>
<keyword evidence="8" id="KW-0411">Iron-sulfur</keyword>
<dbReference type="InterPro" id="IPR006963">
    <property type="entry name" value="Mopterin_OxRdtase_4Fe-4S_dom"/>
</dbReference>
<dbReference type="InterPro" id="IPR050612">
    <property type="entry name" value="Prok_Mopterin_Oxidored"/>
</dbReference>
<dbReference type="SUPFAM" id="SSF50692">
    <property type="entry name" value="ADC-like"/>
    <property type="match status" value="1"/>
</dbReference>
<dbReference type="GO" id="GO:0009061">
    <property type="term" value="P:anaerobic respiration"/>
    <property type="evidence" value="ECO:0007669"/>
    <property type="project" value="TreeGrafter"/>
</dbReference>
<dbReference type="GO" id="GO:0030288">
    <property type="term" value="C:outer membrane-bounded periplasmic space"/>
    <property type="evidence" value="ECO:0007669"/>
    <property type="project" value="TreeGrafter"/>
</dbReference>
<dbReference type="InterPro" id="IPR009010">
    <property type="entry name" value="Asp_de-COase-like_dom_sf"/>
</dbReference>
<organism evidence="11 12">
    <name type="scientific">Desulfitobacterium hafniense</name>
    <name type="common">Desulfitobacterium frappieri</name>
    <dbReference type="NCBI Taxonomy" id="49338"/>
    <lineage>
        <taxon>Bacteria</taxon>
        <taxon>Bacillati</taxon>
        <taxon>Bacillota</taxon>
        <taxon>Clostridia</taxon>
        <taxon>Eubacteriales</taxon>
        <taxon>Desulfitobacteriaceae</taxon>
        <taxon>Desulfitobacterium</taxon>
    </lineage>
</organism>
<evidence type="ECO:0000256" key="5">
    <source>
        <dbReference type="ARBA" id="ARBA00022729"/>
    </source>
</evidence>
<name>A0A0W1JQ26_DESHA</name>
<keyword evidence="5" id="KW-0732">Signal</keyword>
<comment type="caution">
    <text evidence="11">The sequence shown here is derived from an EMBL/GenBank/DDBJ whole genome shotgun (WGS) entry which is preliminary data.</text>
</comment>
<dbReference type="GO" id="GO:0030151">
    <property type="term" value="F:molybdenum ion binding"/>
    <property type="evidence" value="ECO:0007669"/>
    <property type="project" value="TreeGrafter"/>
</dbReference>
<evidence type="ECO:0000256" key="8">
    <source>
        <dbReference type="ARBA" id="ARBA00023014"/>
    </source>
</evidence>
<evidence type="ECO:0000256" key="3">
    <source>
        <dbReference type="ARBA" id="ARBA00022505"/>
    </source>
</evidence>
<dbReference type="InterPro" id="IPR006311">
    <property type="entry name" value="TAT_signal"/>
</dbReference>
<keyword evidence="3" id="KW-0500">Molybdenum</keyword>
<gene>
    <name evidence="11" type="ORF">AT727_01430</name>
</gene>
<dbReference type="PROSITE" id="PS51669">
    <property type="entry name" value="4FE4S_MOW_BIS_MGD"/>
    <property type="match status" value="1"/>
</dbReference>
<feature type="domain" description="4Fe-4S Mo/W bis-MGD-type" evidence="10">
    <location>
        <begin position="53"/>
        <end position="114"/>
    </location>
</feature>
<dbReference type="CDD" id="cd02770">
    <property type="entry name" value="MopB_DmsA-EC"/>
    <property type="match status" value="1"/>
</dbReference>
<evidence type="ECO:0000256" key="1">
    <source>
        <dbReference type="ARBA" id="ARBA00001942"/>
    </source>
</evidence>
<dbReference type="Pfam" id="PF00384">
    <property type="entry name" value="Molybdopterin"/>
    <property type="match status" value="1"/>
</dbReference>
<protein>
    <submittedName>
        <fullName evidence="11">Dimethyl sulfoxide reductase subunit A</fullName>
    </submittedName>
</protein>
<keyword evidence="6" id="KW-0560">Oxidoreductase</keyword>
<feature type="region of interest" description="Disordered" evidence="9">
    <location>
        <begin position="84"/>
        <end position="105"/>
    </location>
</feature>
<dbReference type="PROSITE" id="PS00932">
    <property type="entry name" value="MOLYBDOPTERIN_PROK_3"/>
    <property type="match status" value="1"/>
</dbReference>
<dbReference type="PANTHER" id="PTHR43742">
    <property type="entry name" value="TRIMETHYLAMINE-N-OXIDE REDUCTASE"/>
    <property type="match status" value="1"/>
</dbReference>
<evidence type="ECO:0000256" key="9">
    <source>
        <dbReference type="SAM" id="MobiDB-lite"/>
    </source>
</evidence>
<dbReference type="PANTHER" id="PTHR43742:SF3">
    <property type="entry name" value="DIMETHYL SULFOXIDE REDUCTASE DMSA"/>
    <property type="match status" value="1"/>
</dbReference>
<dbReference type="InterPro" id="IPR006657">
    <property type="entry name" value="MoPterin_dinucl-bd_dom"/>
</dbReference>
<evidence type="ECO:0000313" key="11">
    <source>
        <dbReference type="EMBL" id="KTE93645.1"/>
    </source>
</evidence>
<dbReference type="GO" id="GO:0016491">
    <property type="term" value="F:oxidoreductase activity"/>
    <property type="evidence" value="ECO:0007669"/>
    <property type="project" value="UniProtKB-KW"/>
</dbReference>
<dbReference type="AlphaFoldDB" id="A0A0W1JQ26"/>
<dbReference type="NCBIfam" id="TIGR01409">
    <property type="entry name" value="TAT_signal_seq"/>
    <property type="match status" value="1"/>
</dbReference>
<evidence type="ECO:0000256" key="6">
    <source>
        <dbReference type="ARBA" id="ARBA00023002"/>
    </source>
</evidence>
<dbReference type="GO" id="GO:0051536">
    <property type="term" value="F:iron-sulfur cluster binding"/>
    <property type="evidence" value="ECO:0007669"/>
    <property type="project" value="UniProtKB-KW"/>
</dbReference>
<dbReference type="Pfam" id="PF01568">
    <property type="entry name" value="Molydop_binding"/>
    <property type="match status" value="1"/>
</dbReference>
<dbReference type="Proteomes" id="UP000054623">
    <property type="component" value="Unassembled WGS sequence"/>
</dbReference>
<evidence type="ECO:0000256" key="7">
    <source>
        <dbReference type="ARBA" id="ARBA00023004"/>
    </source>
</evidence>
<dbReference type="SUPFAM" id="SSF53706">
    <property type="entry name" value="Formate dehydrogenase/DMSO reductase, domains 1-3"/>
    <property type="match status" value="1"/>
</dbReference>
<dbReference type="Pfam" id="PF10518">
    <property type="entry name" value="TAT_signal"/>
    <property type="match status" value="1"/>
</dbReference>
<dbReference type="CDD" id="cd02794">
    <property type="entry name" value="MopB_CT_DmsA-EC"/>
    <property type="match status" value="1"/>
</dbReference>
<evidence type="ECO:0000259" key="10">
    <source>
        <dbReference type="PROSITE" id="PS51669"/>
    </source>
</evidence>
<reference evidence="11 12" key="1">
    <citation type="submission" date="2015-12" db="EMBL/GenBank/DDBJ databases">
        <title>Draft Genome Sequence of Desulfitobacterium hafniense Strain DH, a Sulfate-reducing Bacterium Isolated from Paddy Soils.</title>
        <authorList>
            <person name="Bao P."/>
            <person name="Zhang X."/>
            <person name="Li G."/>
        </authorList>
    </citation>
    <scope>NUCLEOTIDE SEQUENCE [LARGE SCALE GENOMIC DNA]</scope>
    <source>
        <strain evidence="11 12">DH</strain>
    </source>
</reference>
<evidence type="ECO:0000256" key="2">
    <source>
        <dbReference type="ARBA" id="ARBA00010312"/>
    </source>
</evidence>
<dbReference type="GO" id="GO:0009055">
    <property type="term" value="F:electron transfer activity"/>
    <property type="evidence" value="ECO:0007669"/>
    <property type="project" value="TreeGrafter"/>
</dbReference>
<dbReference type="GO" id="GO:0043546">
    <property type="term" value="F:molybdopterin cofactor binding"/>
    <property type="evidence" value="ECO:0007669"/>
    <property type="project" value="InterPro"/>
</dbReference>
<keyword evidence="4" id="KW-0479">Metal-binding</keyword>
<dbReference type="EMBL" id="LOCK01000001">
    <property type="protein sequence ID" value="KTE93645.1"/>
    <property type="molecule type" value="Genomic_DNA"/>
</dbReference>
<comment type="cofactor">
    <cofactor evidence="1">
        <name>Mo-bis(molybdopterin guanine dinucleotide)</name>
        <dbReference type="ChEBI" id="CHEBI:60539"/>
    </cofactor>
</comment>
<dbReference type="Gene3D" id="3.40.50.12440">
    <property type="match status" value="1"/>
</dbReference>
<dbReference type="InterPro" id="IPR006656">
    <property type="entry name" value="Mopterin_OxRdtase"/>
</dbReference>
<dbReference type="Gene3D" id="3.40.228.10">
    <property type="entry name" value="Dimethylsulfoxide Reductase, domain 2"/>
    <property type="match status" value="1"/>
</dbReference>
<accession>A0A0W1JQ26</accession>
<dbReference type="PROSITE" id="PS51318">
    <property type="entry name" value="TAT"/>
    <property type="match status" value="1"/>
</dbReference>
<keyword evidence="7" id="KW-0408">Iron</keyword>
<dbReference type="InterPro" id="IPR006655">
    <property type="entry name" value="Mopterin_OxRdtase_prok_CS"/>
</dbReference>
<dbReference type="Gene3D" id="3.40.50.740">
    <property type="match status" value="1"/>
</dbReference>
<dbReference type="RefSeq" id="WP_015945402.1">
    <property type="nucleotide sequence ID" value="NZ_LOCK01000001.1"/>
</dbReference>
<evidence type="ECO:0000313" key="12">
    <source>
        <dbReference type="Proteomes" id="UP000054623"/>
    </source>
</evidence>
<evidence type="ECO:0000256" key="4">
    <source>
        <dbReference type="ARBA" id="ARBA00022723"/>
    </source>
</evidence>
<dbReference type="Gene3D" id="2.40.40.20">
    <property type="match status" value="1"/>
</dbReference>